<dbReference type="PANTHER" id="PTHR36509:SF3">
    <property type="entry name" value="SIGNAL PEPTIDE PROTEIN"/>
    <property type="match status" value="1"/>
</dbReference>
<dbReference type="InterPro" id="IPR010679">
    <property type="entry name" value="DUF1254"/>
</dbReference>
<dbReference type="Gene3D" id="2.60.120.600">
    <property type="entry name" value="Domain of unknown function DUF1214, C-terminal domain"/>
    <property type="match status" value="1"/>
</dbReference>
<sequence>MDTFGTRTIDTRVGPLSFDHGMPTSETVAKLYDEMDFQRAVQCYLWALPIVSWEGGRQANEANFGADYDDVTLYGDYRTLSTAFTPNLTTPYSWAFLHLAEQGPTVVEMPPGATAGAIIDWWERPITDVGLVGPDQGRGGKYLLVGPGQDTPEAPGFHVFRSRTVHVPFFFRVLNPEADDAEAIKAGVRIYPYSRHEDPPPTRHIDSARDGELRTMVPPGGLAYWERLAEALAGEPGEDRDRFFRAMLRSLGIEAGKPFQPDERQRKLLIEGALVGEAIAKTCAFHRRFVGIRYRPDVRWNYLISPDWALNQDVDDYTQLEERSTFAYEVLAMSAGSMPTKPGTGQTYLCAYWDADGQVLDGAKSYRLHVPPNPPAERFWAVTVYDLDTRCFIQNKEEIPERSSRTGLKANDDGSVDVYFGPTAPAGLESNWIPTVPGKAWFTYLRLYGPLQPFFDRSWVLPDIETLQ</sequence>
<reference evidence="3 4" key="1">
    <citation type="submission" date="2014-07" db="EMBL/GenBank/DDBJ databases">
        <authorList>
            <person name="Zhang J.E."/>
            <person name="Yang H."/>
            <person name="Guo J."/>
            <person name="Deng Z."/>
            <person name="Luo H."/>
            <person name="Luo M."/>
            <person name="Zhao B."/>
        </authorList>
    </citation>
    <scope>NUCLEOTIDE SEQUENCE [LARGE SCALE GENOMIC DNA]</scope>
    <source>
        <strain evidence="3 4">1CP</strain>
    </source>
</reference>
<dbReference type="Pfam" id="PF06863">
    <property type="entry name" value="DUF1254"/>
    <property type="match status" value="1"/>
</dbReference>
<organism evidence="3 4">
    <name type="scientific">Rhodococcus opacus</name>
    <name type="common">Nocardia opaca</name>
    <dbReference type="NCBI Taxonomy" id="37919"/>
    <lineage>
        <taxon>Bacteria</taxon>
        <taxon>Bacillati</taxon>
        <taxon>Actinomycetota</taxon>
        <taxon>Actinomycetes</taxon>
        <taxon>Mycobacteriales</taxon>
        <taxon>Nocardiaceae</taxon>
        <taxon>Rhodococcus</taxon>
    </lineage>
</organism>
<proteinExistence type="predicted"/>
<dbReference type="SUPFAM" id="SSF160935">
    <property type="entry name" value="VPA0735-like"/>
    <property type="match status" value="1"/>
</dbReference>
<accession>A0A1B1KFD5</accession>
<dbReference type="PATRIC" id="fig|37919.13.peg.7027"/>
<dbReference type="InterPro" id="IPR037050">
    <property type="entry name" value="DUF1254_sf"/>
</dbReference>
<dbReference type="Proteomes" id="UP000186108">
    <property type="component" value="Chromosome"/>
</dbReference>
<protein>
    <recommendedName>
        <fullName evidence="5">DUF1254 domain-containing protein</fullName>
    </recommendedName>
</protein>
<evidence type="ECO:0008006" key="5">
    <source>
        <dbReference type="Google" id="ProtNLM"/>
    </source>
</evidence>
<feature type="domain" description="DUF1254" evidence="2">
    <location>
        <begin position="82"/>
        <end position="192"/>
    </location>
</feature>
<gene>
    <name evidence="3" type="ORF">R1CP_33455</name>
</gene>
<dbReference type="InterPro" id="IPR037049">
    <property type="entry name" value="DUF1214_C_sf"/>
</dbReference>
<dbReference type="Pfam" id="PF06742">
    <property type="entry name" value="DUF1214"/>
    <property type="match status" value="1"/>
</dbReference>
<dbReference type="Gene3D" id="1.10.3360.10">
    <property type="entry name" value="VPA0735-like domain"/>
    <property type="match status" value="1"/>
</dbReference>
<dbReference type="InterPro" id="IPR010621">
    <property type="entry name" value="DUF1214"/>
</dbReference>
<evidence type="ECO:0000259" key="2">
    <source>
        <dbReference type="Pfam" id="PF06863"/>
    </source>
</evidence>
<dbReference type="PANTHER" id="PTHR36509">
    <property type="entry name" value="BLL3101 PROTEIN"/>
    <property type="match status" value="1"/>
</dbReference>
<name>A0A1B1KFD5_RHOOP</name>
<evidence type="ECO:0000259" key="1">
    <source>
        <dbReference type="Pfam" id="PF06742"/>
    </source>
</evidence>
<dbReference type="EMBL" id="CP009111">
    <property type="protein sequence ID" value="ANS31314.1"/>
    <property type="molecule type" value="Genomic_DNA"/>
</dbReference>
<dbReference type="AlphaFoldDB" id="A0A1B1KFD5"/>
<feature type="domain" description="DUF1214" evidence="1">
    <location>
        <begin position="346"/>
        <end position="451"/>
    </location>
</feature>
<evidence type="ECO:0000313" key="4">
    <source>
        <dbReference type="Proteomes" id="UP000186108"/>
    </source>
</evidence>
<dbReference type="Gene3D" id="2.60.40.1610">
    <property type="entry name" value="Domain of unknown function DUF1254"/>
    <property type="match status" value="1"/>
</dbReference>
<evidence type="ECO:0000313" key="3">
    <source>
        <dbReference type="EMBL" id="ANS31314.1"/>
    </source>
</evidence>